<evidence type="ECO:0000313" key="2">
    <source>
        <dbReference type="EMBL" id="SHK42356.1"/>
    </source>
</evidence>
<dbReference type="Proteomes" id="UP000323392">
    <property type="component" value="Unassembled WGS sequence"/>
</dbReference>
<evidence type="ECO:0000313" key="3">
    <source>
        <dbReference type="Proteomes" id="UP000092605"/>
    </source>
</evidence>
<sequence>MSCKKKKFKGLDEWWIIVLFFLFLVFEDTLDDICMEDWIPFLIILLIICSCDDLGGC</sequence>
<keyword evidence="4" id="KW-1185">Reference proteome</keyword>
<name>A0A150FRI1_CLOPD</name>
<dbReference type="AlphaFoldDB" id="A0A150FRI1"/>
<dbReference type="STRING" id="1121328.JWYL7_1289"/>
<protein>
    <submittedName>
        <fullName evidence="1">Uncharacterized protein</fullName>
    </submittedName>
</protein>
<organism evidence="1 3">
    <name type="scientific">Alkalithermobacter thermoalcaliphilus JW-YL-7 = DSM 7308</name>
    <dbReference type="NCBI Taxonomy" id="1121328"/>
    <lineage>
        <taxon>Bacteria</taxon>
        <taxon>Bacillati</taxon>
        <taxon>Bacillota</taxon>
        <taxon>Clostridia</taxon>
        <taxon>Peptostreptococcales</taxon>
        <taxon>Tepidibacteraceae</taxon>
        <taxon>Alkalithermobacter</taxon>
    </lineage>
</organism>
<dbReference type="EMBL" id="LSFY01000001">
    <property type="protein sequence ID" value="KXZ40214.1"/>
    <property type="molecule type" value="Genomic_DNA"/>
</dbReference>
<gene>
    <name evidence="1" type="ORF">JWYL7_1289</name>
    <name evidence="2" type="ORF">SAMN05661008_00234</name>
</gene>
<proteinExistence type="predicted"/>
<comment type="caution">
    <text evidence="1">The sequence shown here is derived from an EMBL/GenBank/DDBJ whole genome shotgun (WGS) entry which is preliminary data.</text>
</comment>
<dbReference type="EMBL" id="FRBG01000001">
    <property type="protein sequence ID" value="SHK42356.1"/>
    <property type="molecule type" value="Genomic_DNA"/>
</dbReference>
<reference evidence="1 3" key="1">
    <citation type="submission" date="2016-02" db="EMBL/GenBank/DDBJ databases">
        <title>Draft genome sequence for Clostridium paradoxum JW-YL-7.</title>
        <authorList>
            <person name="Utturkar S.M."/>
            <person name="Lancaster A."/>
            <person name="Poole F.L."/>
            <person name="Adams M.W."/>
            <person name="Brown S.D."/>
        </authorList>
    </citation>
    <scope>NUCLEOTIDE SEQUENCE [LARGE SCALE GENOMIC DNA]</scope>
    <source>
        <strain evidence="1 3">JW-YL-7</strain>
    </source>
</reference>
<dbReference type="RefSeq" id="WP_169794327.1">
    <property type="nucleotide sequence ID" value="NZ_FRBG01000001.1"/>
</dbReference>
<reference evidence="2 4" key="2">
    <citation type="submission" date="2016-11" db="EMBL/GenBank/DDBJ databases">
        <authorList>
            <person name="Varghese N."/>
            <person name="Submissions S."/>
        </authorList>
    </citation>
    <scope>NUCLEOTIDE SEQUENCE [LARGE SCALE GENOMIC DNA]</scope>
    <source>
        <strain evidence="2 4">DSM 7308</strain>
    </source>
</reference>
<dbReference type="Proteomes" id="UP000092605">
    <property type="component" value="Unassembled WGS sequence"/>
</dbReference>
<dbReference type="PATRIC" id="fig|1121328.3.peg.1297"/>
<evidence type="ECO:0000313" key="1">
    <source>
        <dbReference type="EMBL" id="KXZ40214.1"/>
    </source>
</evidence>
<evidence type="ECO:0000313" key="4">
    <source>
        <dbReference type="Proteomes" id="UP000323392"/>
    </source>
</evidence>
<accession>A0A150FRI1</accession>